<organism evidence="2 3">
    <name type="scientific">Flammeovirga pacifica</name>
    <dbReference type="NCBI Taxonomy" id="915059"/>
    <lineage>
        <taxon>Bacteria</taxon>
        <taxon>Pseudomonadati</taxon>
        <taxon>Bacteroidota</taxon>
        <taxon>Cytophagia</taxon>
        <taxon>Cytophagales</taxon>
        <taxon>Flammeovirgaceae</taxon>
        <taxon>Flammeovirga</taxon>
    </lineage>
</organism>
<dbReference type="AlphaFoldDB" id="A0A1S1YZL4"/>
<protein>
    <submittedName>
        <fullName evidence="2">Uncharacterized protein</fullName>
    </submittedName>
</protein>
<proteinExistence type="predicted"/>
<sequence>MNISSSFLVEVLKEKFQEFSNKADLIEGLRLAQVAHDGLSYDDQKELKDYIVNNNLPHSAAIVEAIEKRVALKSKLAELQKELDRLVAIQFDKDLNYNVENEINLYMDRIILLETCNINNN</sequence>
<evidence type="ECO:0000256" key="1">
    <source>
        <dbReference type="SAM" id="Coils"/>
    </source>
</evidence>
<name>A0A1S1YZL4_FLAPC</name>
<gene>
    <name evidence="2" type="ORF">NH26_08830</name>
</gene>
<keyword evidence="3" id="KW-1185">Reference proteome</keyword>
<comment type="caution">
    <text evidence="2">The sequence shown here is derived from an EMBL/GenBank/DDBJ whole genome shotgun (WGS) entry which is preliminary data.</text>
</comment>
<dbReference type="OrthoDB" id="980048at2"/>
<keyword evidence="1" id="KW-0175">Coiled coil</keyword>
<feature type="coiled-coil region" evidence="1">
    <location>
        <begin position="62"/>
        <end position="89"/>
    </location>
</feature>
<dbReference type="Proteomes" id="UP000179797">
    <property type="component" value="Unassembled WGS sequence"/>
</dbReference>
<accession>A0A1S1YZL4</accession>
<reference evidence="2 3" key="1">
    <citation type="journal article" date="2012" name="Int. J. Syst. Evol. Microbiol.">
        <title>Flammeovirga pacifica sp. nov., isolated from deep-sea sediment.</title>
        <authorList>
            <person name="Xu H."/>
            <person name="Fu Y."/>
            <person name="Yang N."/>
            <person name="Ding Z."/>
            <person name="Lai Q."/>
            <person name="Zeng R."/>
        </authorList>
    </citation>
    <scope>NUCLEOTIDE SEQUENCE [LARGE SCALE GENOMIC DNA]</scope>
    <source>
        <strain evidence="3">DSM 24597 / LMG 26175 / WPAGA1</strain>
    </source>
</reference>
<dbReference type="EMBL" id="JRYR02000001">
    <property type="protein sequence ID" value="OHX66454.1"/>
    <property type="molecule type" value="Genomic_DNA"/>
</dbReference>
<evidence type="ECO:0000313" key="2">
    <source>
        <dbReference type="EMBL" id="OHX66454.1"/>
    </source>
</evidence>
<dbReference type="RefSeq" id="WP_044221674.1">
    <property type="nucleotide sequence ID" value="NZ_JRYR02000001.1"/>
</dbReference>
<evidence type="ECO:0000313" key="3">
    <source>
        <dbReference type="Proteomes" id="UP000179797"/>
    </source>
</evidence>